<feature type="compositionally biased region" description="Polar residues" evidence="1">
    <location>
        <begin position="44"/>
        <end position="59"/>
    </location>
</feature>
<evidence type="ECO:0000313" key="2">
    <source>
        <dbReference type="EMBL" id="EEG93097.1"/>
    </source>
</evidence>
<dbReference type="Proteomes" id="UP000003561">
    <property type="component" value="Unassembled WGS sequence"/>
</dbReference>
<feature type="compositionally biased region" description="Basic and acidic residues" evidence="1">
    <location>
        <begin position="24"/>
        <end position="39"/>
    </location>
</feature>
<organism evidence="2 3">
    <name type="scientific">Roseburia inulinivorans DSM 16841</name>
    <dbReference type="NCBI Taxonomy" id="622312"/>
    <lineage>
        <taxon>Bacteria</taxon>
        <taxon>Bacillati</taxon>
        <taxon>Bacillota</taxon>
        <taxon>Clostridia</taxon>
        <taxon>Lachnospirales</taxon>
        <taxon>Lachnospiraceae</taxon>
        <taxon>Roseburia</taxon>
    </lineage>
</organism>
<protein>
    <submittedName>
        <fullName evidence="2">Uncharacterized protein</fullName>
    </submittedName>
</protein>
<dbReference type="RefSeq" id="WP_007888119.1">
    <property type="nucleotide sequence ID" value="NZ_ACFY01000117.1"/>
</dbReference>
<gene>
    <name evidence="2" type="ORF">ROSEINA2194_03045</name>
</gene>
<dbReference type="AlphaFoldDB" id="C0FWB8"/>
<evidence type="ECO:0000256" key="1">
    <source>
        <dbReference type="SAM" id="MobiDB-lite"/>
    </source>
</evidence>
<evidence type="ECO:0000313" key="3">
    <source>
        <dbReference type="Proteomes" id="UP000003561"/>
    </source>
</evidence>
<reference evidence="2 3" key="2">
    <citation type="submission" date="2009-03" db="EMBL/GenBank/DDBJ databases">
        <title>Draft genome sequence of Roseburia inulinivorans (DSM 16841).</title>
        <authorList>
            <person name="Sudarsanam P."/>
            <person name="Ley R."/>
            <person name="Guruge J."/>
            <person name="Turnbaugh P.J."/>
            <person name="Mahowald M."/>
            <person name="Liep D."/>
            <person name="Gordon J."/>
        </authorList>
    </citation>
    <scope>NUCLEOTIDE SEQUENCE [LARGE SCALE GENOMIC DNA]</scope>
    <source>
        <strain evidence="2 3">DSM 16841</strain>
    </source>
</reference>
<dbReference type="EMBL" id="ACFY01000117">
    <property type="protein sequence ID" value="EEG93097.1"/>
    <property type="molecule type" value="Genomic_DNA"/>
</dbReference>
<name>C0FWB8_9FIRM</name>
<feature type="region of interest" description="Disordered" evidence="1">
    <location>
        <begin position="20"/>
        <end position="59"/>
    </location>
</feature>
<sequence length="59" mass="6946">MNREAQREYQALENALEYGTAGKKNAEQRHRLDSERELMKYPNELSQLTDRMASDSWQG</sequence>
<reference evidence="2 3" key="1">
    <citation type="submission" date="2009-02" db="EMBL/GenBank/DDBJ databases">
        <authorList>
            <person name="Fulton L."/>
            <person name="Clifton S."/>
            <person name="Fulton B."/>
            <person name="Xu J."/>
            <person name="Minx P."/>
            <person name="Pepin K.H."/>
            <person name="Johnson M."/>
            <person name="Bhonagiri V."/>
            <person name="Nash W.E."/>
            <person name="Mardis E.R."/>
            <person name="Wilson R.K."/>
        </authorList>
    </citation>
    <scope>NUCLEOTIDE SEQUENCE [LARGE SCALE GENOMIC DNA]</scope>
    <source>
        <strain evidence="2 3">DSM 16841</strain>
    </source>
</reference>
<proteinExistence type="predicted"/>
<accession>C0FWB8</accession>
<comment type="caution">
    <text evidence="2">The sequence shown here is derived from an EMBL/GenBank/DDBJ whole genome shotgun (WGS) entry which is preliminary data.</text>
</comment>